<evidence type="ECO:0000256" key="6">
    <source>
        <dbReference type="ARBA" id="ARBA00022722"/>
    </source>
</evidence>
<keyword evidence="17" id="KW-0464">Manganese</keyword>
<evidence type="ECO:0000256" key="14">
    <source>
        <dbReference type="ARBA" id="ARBA00023125"/>
    </source>
</evidence>
<feature type="region of interest" description="Disordered" evidence="21">
    <location>
        <begin position="504"/>
        <end position="535"/>
    </location>
</feature>
<keyword evidence="5" id="KW-0548">Nucleotidyltransferase</keyword>
<dbReference type="InterPro" id="IPR014144">
    <property type="entry name" value="LigD_PE_domain"/>
</dbReference>
<dbReference type="GO" id="GO:0004527">
    <property type="term" value="F:exonuclease activity"/>
    <property type="evidence" value="ECO:0007669"/>
    <property type="project" value="UniProtKB-KW"/>
</dbReference>
<dbReference type="GO" id="GO:0006310">
    <property type="term" value="P:DNA recombination"/>
    <property type="evidence" value="ECO:0007669"/>
    <property type="project" value="UniProtKB-KW"/>
</dbReference>
<evidence type="ECO:0000256" key="4">
    <source>
        <dbReference type="ARBA" id="ARBA00022679"/>
    </source>
</evidence>
<evidence type="ECO:0000256" key="9">
    <source>
        <dbReference type="ARBA" id="ARBA00022763"/>
    </source>
</evidence>
<dbReference type="EMBL" id="RXOC01000001">
    <property type="protein sequence ID" value="RXF72261.1"/>
    <property type="molecule type" value="Genomic_DNA"/>
</dbReference>
<dbReference type="PROSITE" id="PS00333">
    <property type="entry name" value="DNA_LIGASE_A2"/>
    <property type="match status" value="1"/>
</dbReference>
<dbReference type="Pfam" id="PF01068">
    <property type="entry name" value="DNA_ligase_A_M"/>
    <property type="match status" value="1"/>
</dbReference>
<feature type="compositionally biased region" description="Basic and acidic residues" evidence="21">
    <location>
        <begin position="513"/>
        <end position="533"/>
    </location>
</feature>
<dbReference type="InterPro" id="IPR052171">
    <property type="entry name" value="NHEJ_LigD"/>
</dbReference>
<dbReference type="GO" id="GO:0005524">
    <property type="term" value="F:ATP binding"/>
    <property type="evidence" value="ECO:0007669"/>
    <property type="project" value="UniProtKB-KW"/>
</dbReference>
<dbReference type="Gene3D" id="3.30.1490.70">
    <property type="match status" value="1"/>
</dbReference>
<dbReference type="GO" id="GO:0003910">
    <property type="term" value="F:DNA ligase (ATP) activity"/>
    <property type="evidence" value="ECO:0007669"/>
    <property type="project" value="UniProtKB-EC"/>
</dbReference>
<dbReference type="InterPro" id="IPR014143">
    <property type="entry name" value="NHEJ_ligase_prk"/>
</dbReference>
<evidence type="ECO:0000256" key="8">
    <source>
        <dbReference type="ARBA" id="ARBA00022741"/>
    </source>
</evidence>
<dbReference type="Pfam" id="PF21686">
    <property type="entry name" value="LigD_Prim-Pol"/>
    <property type="match status" value="1"/>
</dbReference>
<comment type="catalytic activity">
    <reaction evidence="20">
        <text>ATP + (deoxyribonucleotide)n-3'-hydroxyl + 5'-phospho-(deoxyribonucleotide)m = (deoxyribonucleotide)n+m + AMP + diphosphate.</text>
        <dbReference type="EC" id="6.5.1.1"/>
    </reaction>
</comment>
<keyword evidence="18" id="KW-0511">Multifunctional enzyme</keyword>
<evidence type="ECO:0000256" key="2">
    <source>
        <dbReference type="ARBA" id="ARBA00012727"/>
    </source>
</evidence>
<dbReference type="PANTHER" id="PTHR42705:SF2">
    <property type="entry name" value="BIFUNCTIONAL NON-HOMOLOGOUS END JOINING PROTEIN LIGD"/>
    <property type="match status" value="1"/>
</dbReference>
<evidence type="ECO:0000256" key="12">
    <source>
        <dbReference type="ARBA" id="ARBA00022840"/>
    </source>
</evidence>
<dbReference type="SUPFAM" id="SSF56091">
    <property type="entry name" value="DNA ligase/mRNA capping enzyme, catalytic domain"/>
    <property type="match status" value="1"/>
</dbReference>
<dbReference type="Gene3D" id="3.90.920.10">
    <property type="entry name" value="DNA primase, PRIM domain"/>
    <property type="match status" value="1"/>
</dbReference>
<keyword evidence="12" id="KW-0067">ATP-binding</keyword>
<evidence type="ECO:0000313" key="23">
    <source>
        <dbReference type="EMBL" id="RXF72261.1"/>
    </source>
</evidence>
<evidence type="ECO:0000256" key="16">
    <source>
        <dbReference type="ARBA" id="ARBA00023204"/>
    </source>
</evidence>
<dbReference type="GO" id="GO:0006281">
    <property type="term" value="P:DNA repair"/>
    <property type="evidence" value="ECO:0007669"/>
    <property type="project" value="UniProtKB-KW"/>
</dbReference>
<accession>A0A4Q0MFH4</accession>
<dbReference type="PANTHER" id="PTHR42705">
    <property type="entry name" value="BIFUNCTIONAL NON-HOMOLOGOUS END JOINING PROTEIN LIGD"/>
    <property type="match status" value="1"/>
</dbReference>
<dbReference type="PROSITE" id="PS50160">
    <property type="entry name" value="DNA_LIGASE_A3"/>
    <property type="match status" value="1"/>
</dbReference>
<keyword evidence="14" id="KW-0238">DNA-binding</keyword>
<evidence type="ECO:0000256" key="7">
    <source>
        <dbReference type="ARBA" id="ARBA00022723"/>
    </source>
</evidence>
<dbReference type="AlphaFoldDB" id="A0A4Q0MFH4"/>
<evidence type="ECO:0000256" key="15">
    <source>
        <dbReference type="ARBA" id="ARBA00023172"/>
    </source>
</evidence>
<keyword evidence="10" id="KW-0378">Hydrolase</keyword>
<dbReference type="Proteomes" id="UP000290848">
    <property type="component" value="Unassembled WGS sequence"/>
</dbReference>
<evidence type="ECO:0000259" key="22">
    <source>
        <dbReference type="PROSITE" id="PS50160"/>
    </source>
</evidence>
<name>A0A4Q0MFH4_9SPHI</name>
<dbReference type="InterPro" id="IPR014145">
    <property type="entry name" value="LigD_pol_dom"/>
</dbReference>
<dbReference type="Gene3D" id="2.40.50.140">
    <property type="entry name" value="Nucleic acid-binding proteins"/>
    <property type="match status" value="1"/>
</dbReference>
<evidence type="ECO:0000256" key="10">
    <source>
        <dbReference type="ARBA" id="ARBA00022801"/>
    </source>
</evidence>
<keyword evidence="6" id="KW-0540">Nuclease</keyword>
<evidence type="ECO:0000256" key="17">
    <source>
        <dbReference type="ARBA" id="ARBA00023211"/>
    </source>
</evidence>
<dbReference type="Pfam" id="PF04679">
    <property type="entry name" value="DNA_ligase_A_C"/>
    <property type="match status" value="1"/>
</dbReference>
<comment type="caution">
    <text evidence="23">The sequence shown here is derived from an EMBL/GenBank/DDBJ whole genome shotgun (WGS) entry which is preliminary data.</text>
</comment>
<keyword evidence="13" id="KW-0239">DNA-directed DNA polymerase</keyword>
<dbReference type="CDD" id="cd04865">
    <property type="entry name" value="LigD_Pol_like_2"/>
    <property type="match status" value="1"/>
</dbReference>
<keyword evidence="16" id="KW-0234">DNA repair</keyword>
<keyword evidence="8" id="KW-0547">Nucleotide-binding</keyword>
<dbReference type="NCBIfam" id="TIGR02779">
    <property type="entry name" value="NHEJ_ligase_lig"/>
    <property type="match status" value="1"/>
</dbReference>
<dbReference type="InterPro" id="IPR016059">
    <property type="entry name" value="DNA_ligase_ATP-dep_CS"/>
</dbReference>
<evidence type="ECO:0000256" key="11">
    <source>
        <dbReference type="ARBA" id="ARBA00022839"/>
    </source>
</evidence>
<proteinExistence type="predicted"/>
<evidence type="ECO:0000256" key="13">
    <source>
        <dbReference type="ARBA" id="ARBA00022932"/>
    </source>
</evidence>
<dbReference type="EC" id="6.5.1.1" evidence="2"/>
<keyword evidence="9" id="KW-0227">DNA damage</keyword>
<evidence type="ECO:0000256" key="18">
    <source>
        <dbReference type="ARBA" id="ARBA00023268"/>
    </source>
</evidence>
<dbReference type="GO" id="GO:0046872">
    <property type="term" value="F:metal ion binding"/>
    <property type="evidence" value="ECO:0007669"/>
    <property type="project" value="UniProtKB-KW"/>
</dbReference>
<evidence type="ECO:0000256" key="3">
    <source>
        <dbReference type="ARBA" id="ARBA00022598"/>
    </source>
</evidence>
<dbReference type="InterPro" id="IPR012340">
    <property type="entry name" value="NA-bd_OB-fold"/>
</dbReference>
<dbReference type="NCBIfam" id="TIGR02777">
    <property type="entry name" value="LigD_PE_dom"/>
    <property type="match status" value="1"/>
</dbReference>
<protein>
    <recommendedName>
        <fullName evidence="2">DNA ligase (ATP)</fullName>
        <ecNumber evidence="2">6.5.1.1</ecNumber>
    </recommendedName>
    <alternativeName>
        <fullName evidence="19">NHEJ DNA polymerase</fullName>
    </alternativeName>
</protein>
<evidence type="ECO:0000313" key="24">
    <source>
        <dbReference type="Proteomes" id="UP000290848"/>
    </source>
</evidence>
<dbReference type="Gene3D" id="3.30.470.30">
    <property type="entry name" value="DNA ligase/mRNA capping enzyme"/>
    <property type="match status" value="1"/>
</dbReference>
<dbReference type="GO" id="GO:0003677">
    <property type="term" value="F:DNA binding"/>
    <property type="evidence" value="ECO:0007669"/>
    <property type="project" value="UniProtKB-KW"/>
</dbReference>
<keyword evidence="7" id="KW-0479">Metal-binding</keyword>
<evidence type="ECO:0000256" key="5">
    <source>
        <dbReference type="ARBA" id="ARBA00022695"/>
    </source>
</evidence>
<keyword evidence="11" id="KW-0269">Exonuclease</keyword>
<dbReference type="CDD" id="cd07971">
    <property type="entry name" value="OBF_DNA_ligase_LigD"/>
    <property type="match status" value="1"/>
</dbReference>
<dbReference type="SUPFAM" id="SSF50249">
    <property type="entry name" value="Nucleic acid-binding proteins"/>
    <property type="match status" value="1"/>
</dbReference>
<dbReference type="CDD" id="cd07906">
    <property type="entry name" value="Adenylation_DNA_ligase_LigD_LigC"/>
    <property type="match status" value="1"/>
</dbReference>
<sequence length="833" mass="95423">MALEEYVKKRNFKETSEPGTGKRKASGSLKFVVQRHHASRLHYDFRLELEGVLKSWAVPKGPSLNPKDKRLAMMVEDHPYDYRTFEGVIPEGNYGAGVVTIFDEGTYEPLSGESGEKELKQGLHSGNLKFRLHGKTLKGEFALVKIKGNEDNAWLLIKHRDEYAVDKKFNAEDLVPEAVKKRGIEQKAKPKTINTKVVQEEISFKPMLAKLAPATELVDNAGWIFERKLDGYRALGYTGDKVRLVSRNDIEFQDKYKPVSKALSKIKREAVIDGEVVTEDKNGHNIFQHLQNYASAKKDILLKYYVFDLLSLDGHDLRDLELSKRKQLLKALIDNLNDPTIIYNDHISEKGKELFGEAVKNEWEGIIAKDASAPYESNRRSDKWLKFKISNAQEAVIIGYSTPDGSRKYFGSLVLGMFKNDKLIYIGNCGTGFNEVTLKDVFSRMSELPAVKKPVKEKVHRERDVTWVKPVLVCEVTYSEWTDDGHLRHPVFKGLRTDKGPEDVVEEIPIPPLKDEQKNTGKPDRPSSKANKDEIEESFGKKKLKLTNLGKFYWKKEKISKGELIEYYQDVADYILSYLKDRPLSLNRHPNGIDAPGFFQKDLDVEQIPSWIKYAPMYSESNDKDIDYLICNNLPTLLWMVNLGCIEINPWLSTYKKPENPIFAVMDLDPNDVDDFTEVVRVALTAKKLLEQTGITPYIKTSGSRGLHIFIHVGAKYDYEITKNFIHYLGQMIHQHHPDTTSLERSPSKRKKQIYLDFLQNRRGQTIAAPYSARPKPGATVSTPLEWREVNETLNIKYFTIFNTLDRLKEKGDLWKDITAEKTDLKAALEKLR</sequence>
<comment type="cofactor">
    <cofactor evidence="1">
        <name>Mn(2+)</name>
        <dbReference type="ChEBI" id="CHEBI:29035"/>
    </cofactor>
</comment>
<dbReference type="InterPro" id="IPR012310">
    <property type="entry name" value="DNA_ligase_ATP-dep_cent"/>
</dbReference>
<reference evidence="23 24" key="1">
    <citation type="submission" date="2018-12" db="EMBL/GenBank/DDBJ databases">
        <title>The Draft Genome Sequence of the Soil Bacterium Pedobacter tournemirensis R1.</title>
        <authorList>
            <person name="He J."/>
        </authorList>
    </citation>
    <scope>NUCLEOTIDE SEQUENCE [LARGE SCALE GENOMIC DNA]</scope>
    <source>
        <strain evidence="23 24">R1</strain>
    </source>
</reference>
<dbReference type="NCBIfam" id="TIGR02778">
    <property type="entry name" value="ligD_pol"/>
    <property type="match status" value="1"/>
</dbReference>
<gene>
    <name evidence="23" type="primary">ligD</name>
    <name evidence="23" type="ORF">EKH83_00610</name>
</gene>
<dbReference type="GO" id="GO:0003887">
    <property type="term" value="F:DNA-directed DNA polymerase activity"/>
    <property type="evidence" value="ECO:0007669"/>
    <property type="project" value="UniProtKB-KW"/>
</dbReference>
<keyword evidence="4" id="KW-0808">Transferase</keyword>
<keyword evidence="3 23" id="KW-0436">Ligase</keyword>
<dbReference type="InterPro" id="IPR014146">
    <property type="entry name" value="LigD_ligase_dom"/>
</dbReference>
<dbReference type="InterPro" id="IPR012309">
    <property type="entry name" value="DNA_ligase_ATP-dep_C"/>
</dbReference>
<dbReference type="RefSeq" id="WP_128767446.1">
    <property type="nucleotide sequence ID" value="NZ_RXOC01000001.1"/>
</dbReference>
<organism evidence="23 24">
    <name type="scientific">Arcticibacter tournemirensis</name>
    <dbReference type="NCBI Taxonomy" id="699437"/>
    <lineage>
        <taxon>Bacteria</taxon>
        <taxon>Pseudomonadati</taxon>
        <taxon>Bacteroidota</taxon>
        <taxon>Sphingobacteriia</taxon>
        <taxon>Sphingobacteriales</taxon>
        <taxon>Sphingobacteriaceae</taxon>
        <taxon>Arcticibacter</taxon>
    </lineage>
</organism>
<evidence type="ECO:0000256" key="21">
    <source>
        <dbReference type="SAM" id="MobiDB-lite"/>
    </source>
</evidence>
<dbReference type="Pfam" id="PF13298">
    <property type="entry name" value="LigD_N"/>
    <property type="match status" value="1"/>
</dbReference>
<dbReference type="NCBIfam" id="TIGR02776">
    <property type="entry name" value="NHEJ_ligase_prk"/>
    <property type="match status" value="1"/>
</dbReference>
<evidence type="ECO:0000256" key="1">
    <source>
        <dbReference type="ARBA" id="ARBA00001936"/>
    </source>
</evidence>
<keyword evidence="15" id="KW-0233">DNA recombination</keyword>
<evidence type="ECO:0000256" key="19">
    <source>
        <dbReference type="ARBA" id="ARBA00029943"/>
    </source>
</evidence>
<feature type="domain" description="ATP-dependent DNA ligase family profile" evidence="22">
    <location>
        <begin position="295"/>
        <end position="388"/>
    </location>
</feature>
<evidence type="ECO:0000256" key="20">
    <source>
        <dbReference type="ARBA" id="ARBA00034003"/>
    </source>
</evidence>